<dbReference type="PANTHER" id="PTHR24220">
    <property type="entry name" value="IMPORT ATP-BINDING PROTEIN"/>
    <property type="match status" value="1"/>
</dbReference>
<dbReference type="PANTHER" id="PTHR24220:SF689">
    <property type="entry name" value="LIPOPROTEIN-RELEASING SYSTEM ATP-BINDING PROTEIN LOLD"/>
    <property type="match status" value="1"/>
</dbReference>
<keyword evidence="2" id="KW-0547">Nucleotide-binding</keyword>
<name>A0ABX7Y7K5_9ACTN</name>
<dbReference type="SMART" id="SM00382">
    <property type="entry name" value="AAA"/>
    <property type="match status" value="1"/>
</dbReference>
<proteinExistence type="inferred from homology"/>
<dbReference type="Gene3D" id="3.40.50.300">
    <property type="entry name" value="P-loop containing nucleotide triphosphate hydrolases"/>
    <property type="match status" value="1"/>
</dbReference>
<dbReference type="InterPro" id="IPR027417">
    <property type="entry name" value="P-loop_NTPase"/>
</dbReference>
<reference evidence="5 6" key="1">
    <citation type="submission" date="2021-03" db="EMBL/GenBank/DDBJ databases">
        <title>Human Oral Microbial Genomes.</title>
        <authorList>
            <person name="Johnston C.D."/>
            <person name="Chen T."/>
            <person name="Dewhirst F.E."/>
        </authorList>
    </citation>
    <scope>NUCLEOTIDE SEQUENCE [LARGE SCALE GENOMIC DNA]</scope>
    <source>
        <strain evidence="5 6">DSMZ 100122</strain>
    </source>
</reference>
<keyword evidence="3 5" id="KW-0067">ATP-binding</keyword>
<evidence type="ECO:0000256" key="3">
    <source>
        <dbReference type="ARBA" id="ARBA00022840"/>
    </source>
</evidence>
<feature type="domain" description="ABC transporter" evidence="4">
    <location>
        <begin position="11"/>
        <end position="221"/>
    </location>
</feature>
<dbReference type="RefSeq" id="WP_212325124.1">
    <property type="nucleotide sequence ID" value="NZ_AP024463.1"/>
</dbReference>
<evidence type="ECO:0000313" key="6">
    <source>
        <dbReference type="Proteomes" id="UP000678513"/>
    </source>
</evidence>
<evidence type="ECO:0000313" key="5">
    <source>
        <dbReference type="EMBL" id="QUC08713.1"/>
    </source>
</evidence>
<dbReference type="EMBL" id="CP072384">
    <property type="protein sequence ID" value="QUC08713.1"/>
    <property type="molecule type" value="Genomic_DNA"/>
</dbReference>
<keyword evidence="6" id="KW-1185">Reference proteome</keyword>
<gene>
    <name evidence="5" type="ORF">J5A65_02925</name>
</gene>
<dbReference type="SUPFAM" id="SSF52540">
    <property type="entry name" value="P-loop containing nucleoside triphosphate hydrolases"/>
    <property type="match status" value="1"/>
</dbReference>
<sequence>MTHAAHCATVLACADLRKAFKLRSGGTFELSCPEIAIEPGEIVRLSGDSGSGKSTLLRLLGLLLIPDSGTIMIRGIQANSWPARDHLRGEQIGIVFQEGNLLSHLTLLDNLRIAQHTQNDGYEEIVEKFKLHPVLKQRASKLSGGELQRASICRALVNSPSLLLMDEPTSALDDTLTAEVKKVILDAQKAGVAVVIASHDRRLDGIENYRFRFSAGRIEET</sequence>
<evidence type="ECO:0000259" key="4">
    <source>
        <dbReference type="PROSITE" id="PS50893"/>
    </source>
</evidence>
<dbReference type="InterPro" id="IPR017871">
    <property type="entry name" value="ABC_transporter-like_CS"/>
</dbReference>
<evidence type="ECO:0000256" key="1">
    <source>
        <dbReference type="ARBA" id="ARBA00005417"/>
    </source>
</evidence>
<comment type="similarity">
    <text evidence="1">Belongs to the ABC transporter superfamily.</text>
</comment>
<dbReference type="InterPro" id="IPR003593">
    <property type="entry name" value="AAA+_ATPase"/>
</dbReference>
<dbReference type="InterPro" id="IPR003439">
    <property type="entry name" value="ABC_transporter-like_ATP-bd"/>
</dbReference>
<dbReference type="Proteomes" id="UP000678513">
    <property type="component" value="Chromosome"/>
</dbReference>
<dbReference type="InterPro" id="IPR015854">
    <property type="entry name" value="ABC_transpr_LolD-like"/>
</dbReference>
<accession>A0ABX7Y7K5</accession>
<evidence type="ECO:0000256" key="2">
    <source>
        <dbReference type="ARBA" id="ARBA00022741"/>
    </source>
</evidence>
<protein>
    <submittedName>
        <fullName evidence="5">ATP-binding cassette domain-containing protein</fullName>
    </submittedName>
</protein>
<dbReference type="Pfam" id="PF00005">
    <property type="entry name" value="ABC_tran"/>
    <property type="match status" value="1"/>
</dbReference>
<organism evidence="5 6">
    <name type="scientific">Arachnia rubra</name>
    <dbReference type="NCBI Taxonomy" id="1547448"/>
    <lineage>
        <taxon>Bacteria</taxon>
        <taxon>Bacillati</taxon>
        <taxon>Actinomycetota</taxon>
        <taxon>Actinomycetes</taxon>
        <taxon>Propionibacteriales</taxon>
        <taxon>Propionibacteriaceae</taxon>
        <taxon>Arachnia</taxon>
    </lineage>
</organism>
<dbReference type="PROSITE" id="PS50893">
    <property type="entry name" value="ABC_TRANSPORTER_2"/>
    <property type="match status" value="1"/>
</dbReference>
<dbReference type="PROSITE" id="PS00211">
    <property type="entry name" value="ABC_TRANSPORTER_1"/>
    <property type="match status" value="1"/>
</dbReference>
<dbReference type="GO" id="GO:0005524">
    <property type="term" value="F:ATP binding"/>
    <property type="evidence" value="ECO:0007669"/>
    <property type="project" value="UniProtKB-KW"/>
</dbReference>